<dbReference type="GO" id="GO:0048038">
    <property type="term" value="F:quinone binding"/>
    <property type="evidence" value="ECO:0007669"/>
    <property type="project" value="UniProtKB-KW"/>
</dbReference>
<accession>A0A285NL84</accession>
<evidence type="ECO:0000256" key="6">
    <source>
        <dbReference type="ARBA" id="ARBA00022967"/>
    </source>
</evidence>
<keyword evidence="6 12" id="KW-1278">Translocase</keyword>
<keyword evidence="3 12" id="KW-0874">Quinone</keyword>
<feature type="binding site" evidence="12">
    <location>
        <position position="93"/>
    </location>
    <ligand>
        <name>[4Fe-4S] cluster</name>
        <dbReference type="ChEBI" id="CHEBI:49883"/>
        <label>1</label>
    </ligand>
</feature>
<evidence type="ECO:0000256" key="5">
    <source>
        <dbReference type="ARBA" id="ARBA00022737"/>
    </source>
</evidence>
<evidence type="ECO:0000256" key="1">
    <source>
        <dbReference type="ARBA" id="ARBA00022475"/>
    </source>
</evidence>
<protein>
    <recommendedName>
        <fullName evidence="12">NADH-quinone oxidoreductase subunit I</fullName>
        <ecNumber evidence="12">7.1.1.-</ecNumber>
    </recommendedName>
    <alternativeName>
        <fullName evidence="12">NADH dehydrogenase I subunit I</fullName>
    </alternativeName>
    <alternativeName>
        <fullName evidence="12">NDH-1 subunit I</fullName>
    </alternativeName>
</protein>
<comment type="cofactor">
    <cofactor evidence="12">
        <name>[4Fe-4S] cluster</name>
        <dbReference type="ChEBI" id="CHEBI:49883"/>
    </cofactor>
    <text evidence="12">Binds 2 [4Fe-4S] clusters per subunit.</text>
</comment>
<evidence type="ECO:0000259" key="13">
    <source>
        <dbReference type="PROSITE" id="PS51379"/>
    </source>
</evidence>
<keyword evidence="15" id="KW-1185">Reference proteome</keyword>
<dbReference type="SUPFAM" id="SSF46548">
    <property type="entry name" value="alpha-helical ferredoxin"/>
    <property type="match status" value="1"/>
</dbReference>
<gene>
    <name evidence="12" type="primary">nuoI</name>
    <name evidence="14" type="ORF">SAMN06265182_1790</name>
</gene>
<evidence type="ECO:0000256" key="10">
    <source>
        <dbReference type="ARBA" id="ARBA00023075"/>
    </source>
</evidence>
<dbReference type="HAMAP" id="MF_01351">
    <property type="entry name" value="NDH1_NuoI"/>
    <property type="match status" value="1"/>
</dbReference>
<dbReference type="GO" id="GO:0050136">
    <property type="term" value="F:NADH dehydrogenase (quinone) (non-electrogenic) activity"/>
    <property type="evidence" value="ECO:0007669"/>
    <property type="project" value="UniProtKB-UniRule"/>
</dbReference>
<feature type="domain" description="4Fe-4S ferredoxin-type" evidence="13">
    <location>
        <begin position="119"/>
        <end position="150"/>
    </location>
</feature>
<keyword evidence="4 12" id="KW-0479">Metal-binding</keyword>
<dbReference type="EC" id="7.1.1.-" evidence="12"/>
<evidence type="ECO:0000256" key="11">
    <source>
        <dbReference type="ARBA" id="ARBA00023136"/>
    </source>
</evidence>
<organism evidence="14 15">
    <name type="scientific">Persephonella hydrogeniphila</name>
    <dbReference type="NCBI Taxonomy" id="198703"/>
    <lineage>
        <taxon>Bacteria</taxon>
        <taxon>Pseudomonadati</taxon>
        <taxon>Aquificota</taxon>
        <taxon>Aquificia</taxon>
        <taxon>Aquificales</taxon>
        <taxon>Hydrogenothermaceae</taxon>
        <taxon>Persephonella</taxon>
    </lineage>
</organism>
<dbReference type="Gene3D" id="3.30.70.3270">
    <property type="match status" value="1"/>
</dbReference>
<dbReference type="GO" id="GO:0005506">
    <property type="term" value="F:iron ion binding"/>
    <property type="evidence" value="ECO:0007669"/>
    <property type="project" value="UniProtKB-UniRule"/>
</dbReference>
<evidence type="ECO:0000256" key="4">
    <source>
        <dbReference type="ARBA" id="ARBA00022723"/>
    </source>
</evidence>
<comment type="subcellular location">
    <subcellularLocation>
        <location evidence="12">Cell membrane</location>
        <topology evidence="12">Peripheral membrane protein</topology>
    </subcellularLocation>
</comment>
<feature type="binding site" evidence="12">
    <location>
        <position position="130"/>
    </location>
    <ligand>
        <name>[4Fe-4S] cluster</name>
        <dbReference type="ChEBI" id="CHEBI:49883"/>
        <label>2</label>
    </ligand>
</feature>
<feature type="binding site" evidence="12">
    <location>
        <position position="100"/>
    </location>
    <ligand>
        <name>[4Fe-4S] cluster</name>
        <dbReference type="ChEBI" id="CHEBI:49883"/>
        <label>2</label>
    </ligand>
</feature>
<keyword evidence="10 12" id="KW-0830">Ubiquinone</keyword>
<dbReference type="InterPro" id="IPR017896">
    <property type="entry name" value="4Fe4S_Fe-S-bd"/>
</dbReference>
<dbReference type="GO" id="GO:0051539">
    <property type="term" value="F:4 iron, 4 sulfur cluster binding"/>
    <property type="evidence" value="ECO:0007669"/>
    <property type="project" value="UniProtKB-KW"/>
</dbReference>
<keyword evidence="9 12" id="KW-0520">NAD</keyword>
<feature type="binding site" evidence="12">
    <location>
        <position position="96"/>
    </location>
    <ligand>
        <name>[4Fe-4S] cluster</name>
        <dbReference type="ChEBI" id="CHEBI:49883"/>
        <label>1</label>
    </ligand>
</feature>
<dbReference type="EMBL" id="OBEI01000010">
    <property type="protein sequence ID" value="SNZ10260.1"/>
    <property type="molecule type" value="Genomic_DNA"/>
</dbReference>
<evidence type="ECO:0000256" key="3">
    <source>
        <dbReference type="ARBA" id="ARBA00022719"/>
    </source>
</evidence>
<evidence type="ECO:0000256" key="8">
    <source>
        <dbReference type="ARBA" id="ARBA00023014"/>
    </source>
</evidence>
<reference evidence="15" key="1">
    <citation type="submission" date="2017-09" db="EMBL/GenBank/DDBJ databases">
        <authorList>
            <person name="Varghese N."/>
            <person name="Submissions S."/>
        </authorList>
    </citation>
    <scope>NUCLEOTIDE SEQUENCE [LARGE SCALE GENOMIC DNA]</scope>
    <source>
        <strain evidence="15">DSM 15103</strain>
    </source>
</reference>
<evidence type="ECO:0000256" key="9">
    <source>
        <dbReference type="ARBA" id="ARBA00023027"/>
    </source>
</evidence>
<dbReference type="PROSITE" id="PS51379">
    <property type="entry name" value="4FE4S_FER_2"/>
    <property type="match status" value="2"/>
</dbReference>
<dbReference type="PANTHER" id="PTHR10849:SF24">
    <property type="entry name" value="NADH-QUINONE OXIDOREDUCTASE SUBUNIT I 2"/>
    <property type="match status" value="1"/>
</dbReference>
<dbReference type="InterPro" id="IPR010226">
    <property type="entry name" value="NADH_quinone_OxRdtase_chainI"/>
</dbReference>
<feature type="binding site" evidence="12">
    <location>
        <position position="136"/>
    </location>
    <ligand>
        <name>[4Fe-4S] cluster</name>
        <dbReference type="ChEBI" id="CHEBI:49883"/>
        <label>2</label>
    </ligand>
</feature>
<evidence type="ECO:0000313" key="14">
    <source>
        <dbReference type="EMBL" id="SNZ10260.1"/>
    </source>
</evidence>
<dbReference type="PANTHER" id="PTHR10849">
    <property type="entry name" value="NADH DEHYDROGENASE UBIQUINONE IRON-SULFUR PROTEIN 8, MITOCHONDRIAL"/>
    <property type="match status" value="1"/>
</dbReference>
<dbReference type="GO" id="GO:0005886">
    <property type="term" value="C:plasma membrane"/>
    <property type="evidence" value="ECO:0007669"/>
    <property type="project" value="UniProtKB-SubCell"/>
</dbReference>
<dbReference type="AlphaFoldDB" id="A0A285NL84"/>
<comment type="subunit">
    <text evidence="12">NDH-1 is composed of 14 different subunits. Subunits NuoA, H, J, K, L, M, N constitute the membrane sector of the complex.</text>
</comment>
<keyword evidence="2 12" id="KW-0004">4Fe-4S</keyword>
<evidence type="ECO:0000256" key="12">
    <source>
        <dbReference type="HAMAP-Rule" id="MF_01351"/>
    </source>
</evidence>
<comment type="function">
    <text evidence="12">NDH-1 shuttles electrons from NADH, via FMN and iron-sulfur (Fe-S) centers, to quinones in the respiratory chain. The immediate electron acceptor for the enzyme in this species is believed to be ubiquinone. Couples the redox reaction to proton translocation (for every two electrons transferred, four hydrogen ions are translocated across the cytoplasmic membrane), and thus conserves the redox energy in a proton gradient.</text>
</comment>
<name>A0A285NL84_9AQUI</name>
<feature type="binding site" evidence="12">
    <location>
        <position position="90"/>
    </location>
    <ligand>
        <name>[4Fe-4S] cluster</name>
        <dbReference type="ChEBI" id="CHEBI:49883"/>
        <label>1</label>
    </ligand>
</feature>
<keyword evidence="1 12" id="KW-1003">Cell membrane</keyword>
<evidence type="ECO:0000256" key="2">
    <source>
        <dbReference type="ARBA" id="ARBA00022485"/>
    </source>
</evidence>
<keyword evidence="8 12" id="KW-0411">Iron-sulfur</keyword>
<dbReference type="Proteomes" id="UP000219036">
    <property type="component" value="Unassembled WGS sequence"/>
</dbReference>
<keyword evidence="11 12" id="KW-0472">Membrane</keyword>
<comment type="similarity">
    <text evidence="12">Belongs to the complex I 23 kDa subunit family.</text>
</comment>
<feature type="domain" description="4Fe-4S ferredoxin-type" evidence="13">
    <location>
        <begin position="81"/>
        <end position="111"/>
    </location>
</feature>
<dbReference type="InterPro" id="IPR017900">
    <property type="entry name" value="4Fe4S_Fe_S_CS"/>
</dbReference>
<keyword evidence="5" id="KW-0677">Repeat</keyword>
<comment type="catalytic activity">
    <reaction evidence="12">
        <text>a quinone + NADH + 5 H(+)(in) = a quinol + NAD(+) + 4 H(+)(out)</text>
        <dbReference type="Rhea" id="RHEA:57888"/>
        <dbReference type="ChEBI" id="CHEBI:15378"/>
        <dbReference type="ChEBI" id="CHEBI:24646"/>
        <dbReference type="ChEBI" id="CHEBI:57540"/>
        <dbReference type="ChEBI" id="CHEBI:57945"/>
        <dbReference type="ChEBI" id="CHEBI:132124"/>
    </reaction>
</comment>
<dbReference type="Pfam" id="PF13237">
    <property type="entry name" value="Fer4_10"/>
    <property type="match status" value="1"/>
</dbReference>
<evidence type="ECO:0000256" key="7">
    <source>
        <dbReference type="ARBA" id="ARBA00023004"/>
    </source>
</evidence>
<sequence>MVKMVKVKYVDRPELTNKERVFFLDFIKGMKITIKNFFRKTITTYYPFEKITPPKRFRGTHAHRVKNGKEPPSFKVLEKFMNIKEGESRCVACYMCQQACPVPELFKIEAVQQLDGRKKVVRFDMNLLNCMYCGLCTEACPVDCLIMTDIYETASYHRAGCVTHIDDMSKRAIDFDNRRYDEPDRIWIDDKERSKLWGQIKWS</sequence>
<evidence type="ECO:0000313" key="15">
    <source>
        <dbReference type="Proteomes" id="UP000219036"/>
    </source>
</evidence>
<feature type="binding site" evidence="12">
    <location>
        <position position="140"/>
    </location>
    <ligand>
        <name>[4Fe-4S] cluster</name>
        <dbReference type="ChEBI" id="CHEBI:49883"/>
        <label>1</label>
    </ligand>
</feature>
<feature type="binding site" evidence="12">
    <location>
        <position position="133"/>
    </location>
    <ligand>
        <name>[4Fe-4S] cluster</name>
        <dbReference type="ChEBI" id="CHEBI:49883"/>
        <label>2</label>
    </ligand>
</feature>
<proteinExistence type="inferred from homology"/>
<dbReference type="PROSITE" id="PS00198">
    <property type="entry name" value="4FE4S_FER_1"/>
    <property type="match status" value="1"/>
</dbReference>
<keyword evidence="7 12" id="KW-0408">Iron</keyword>